<name>A0A9Q0AL72_9PEZI</name>
<dbReference type="AlphaFoldDB" id="A0A9Q0AL72"/>
<dbReference type="PANTHER" id="PTHR38788:SF3">
    <property type="entry name" value="CLR5 DOMAIN-CONTAINING PROTEIN"/>
    <property type="match status" value="1"/>
</dbReference>
<protein>
    <recommendedName>
        <fullName evidence="1">Clr5 domain-containing protein</fullName>
    </recommendedName>
</protein>
<dbReference type="SUPFAM" id="SSF48452">
    <property type="entry name" value="TPR-like"/>
    <property type="match status" value="1"/>
</dbReference>
<keyword evidence="3" id="KW-1185">Reference proteome</keyword>
<sequence length="483" mass="55303">MDLNNAEVVQLDQPLPFRTARSGPSTVEWQEYKDRIAFLYLEEDRPLNEVMEIMLTNHGFKASVRMYKFRFQQWGFRKYLSKEESKRFVAEAVTRKDADLPVVHGRELGSKRLKARRTRLHRQSSRVMATESRGENTLLPMKIDPPDVFRLADNSLRAVIALSKEQLKLWGLTLHDDKRTDTANWASKTYLAAYRIYKRQEVASNFQVLNKACDEYKDVVRKQEPHLIYATYTAVLQLLRAGNELAMSFLRLAMGLCSIYFGRSHPLTLLWANLLRLDPNELRQLAIPLMDAQFELFLREMPEGNTFLPLYSIDVTKLLGDLNVISNEAALSRYDSTIESLRHQIRSGLNAKMAEARLIPTLIFTTLTCLDTQEYGRAEAALAEAEELIDARGEVTLQKVNLLETKAELLYETGNYGASELHYKKALETAQKLFGTSEAGRIRIGHSFTALENFYIQRGDMEGAELVRSGYDEHLKHIVGEAI</sequence>
<evidence type="ECO:0000259" key="1">
    <source>
        <dbReference type="Pfam" id="PF14420"/>
    </source>
</evidence>
<dbReference type="Proteomes" id="UP000829685">
    <property type="component" value="Unassembled WGS sequence"/>
</dbReference>
<evidence type="ECO:0000313" key="2">
    <source>
        <dbReference type="EMBL" id="KAI1861570.1"/>
    </source>
</evidence>
<dbReference type="Pfam" id="PF14420">
    <property type="entry name" value="Clr5"/>
    <property type="match status" value="1"/>
</dbReference>
<dbReference type="InterPro" id="IPR025676">
    <property type="entry name" value="Clr5_dom"/>
</dbReference>
<comment type="caution">
    <text evidence="2">The sequence shown here is derived from an EMBL/GenBank/DDBJ whole genome shotgun (WGS) entry which is preliminary data.</text>
</comment>
<dbReference type="EMBL" id="JAFIMR010000029">
    <property type="protein sequence ID" value="KAI1861570.1"/>
    <property type="molecule type" value="Genomic_DNA"/>
</dbReference>
<evidence type="ECO:0000313" key="3">
    <source>
        <dbReference type="Proteomes" id="UP000829685"/>
    </source>
</evidence>
<proteinExistence type="predicted"/>
<gene>
    <name evidence="2" type="ORF">JX265_009537</name>
</gene>
<dbReference type="InterPro" id="IPR011990">
    <property type="entry name" value="TPR-like_helical_dom_sf"/>
</dbReference>
<accession>A0A9Q0AL72</accession>
<reference evidence="2" key="1">
    <citation type="submission" date="2021-03" db="EMBL/GenBank/DDBJ databases">
        <title>Revisited historic fungal species revealed as producer of novel bioactive compounds through whole genome sequencing and comparative genomics.</title>
        <authorList>
            <person name="Vignolle G.A."/>
            <person name="Hochenegger N."/>
            <person name="Mach R.L."/>
            <person name="Mach-Aigner A.R."/>
            <person name="Javad Rahimi M."/>
            <person name="Salim K.A."/>
            <person name="Chan C.M."/>
            <person name="Lim L.B.L."/>
            <person name="Cai F."/>
            <person name="Druzhinina I.S."/>
            <person name="U'Ren J.M."/>
            <person name="Derntl C."/>
        </authorList>
    </citation>
    <scope>NUCLEOTIDE SEQUENCE</scope>
    <source>
        <strain evidence="2">TUCIM 5799</strain>
    </source>
</reference>
<organism evidence="2 3">
    <name type="scientific">Neoarthrinium moseri</name>
    <dbReference type="NCBI Taxonomy" id="1658444"/>
    <lineage>
        <taxon>Eukaryota</taxon>
        <taxon>Fungi</taxon>
        <taxon>Dikarya</taxon>
        <taxon>Ascomycota</taxon>
        <taxon>Pezizomycotina</taxon>
        <taxon>Sordariomycetes</taxon>
        <taxon>Xylariomycetidae</taxon>
        <taxon>Amphisphaeriales</taxon>
        <taxon>Apiosporaceae</taxon>
        <taxon>Neoarthrinium</taxon>
    </lineage>
</organism>
<dbReference type="PANTHER" id="PTHR38788">
    <property type="entry name" value="CLR5 DOMAIN-CONTAINING PROTEIN"/>
    <property type="match status" value="1"/>
</dbReference>
<feature type="domain" description="Clr5" evidence="1">
    <location>
        <begin position="27"/>
        <end position="78"/>
    </location>
</feature>